<proteinExistence type="predicted"/>
<comment type="caution">
    <text evidence="2">The sequence shown here is derived from an EMBL/GenBank/DDBJ whole genome shotgun (WGS) entry which is preliminary data.</text>
</comment>
<evidence type="ECO:0000313" key="2">
    <source>
        <dbReference type="EMBL" id="GJD97109.1"/>
    </source>
</evidence>
<accession>A0ABQ4S5F9</accession>
<gene>
    <name evidence="2" type="ORF">OCOJLMKI_4337</name>
</gene>
<protein>
    <submittedName>
        <fullName evidence="2">Uncharacterized protein</fullName>
    </submittedName>
</protein>
<keyword evidence="3" id="KW-1185">Reference proteome</keyword>
<reference evidence="2" key="2">
    <citation type="submission" date="2021-08" db="EMBL/GenBank/DDBJ databases">
        <authorList>
            <person name="Tani A."/>
            <person name="Ola A."/>
            <person name="Ogura Y."/>
            <person name="Katsura K."/>
            <person name="Hayashi T."/>
        </authorList>
    </citation>
    <scope>NUCLEOTIDE SEQUENCE</scope>
    <source>
        <strain evidence="2">DSM 19015</strain>
    </source>
</reference>
<name>A0ABQ4S5F9_9HYPH</name>
<dbReference type="Proteomes" id="UP001055125">
    <property type="component" value="Unassembled WGS sequence"/>
</dbReference>
<dbReference type="EMBL" id="BPQP01000078">
    <property type="protein sequence ID" value="GJD97109.1"/>
    <property type="molecule type" value="Genomic_DNA"/>
</dbReference>
<evidence type="ECO:0000256" key="1">
    <source>
        <dbReference type="SAM" id="MobiDB-lite"/>
    </source>
</evidence>
<organism evidence="2 3">
    <name type="scientific">Methylobacterium iners</name>
    <dbReference type="NCBI Taxonomy" id="418707"/>
    <lineage>
        <taxon>Bacteria</taxon>
        <taxon>Pseudomonadati</taxon>
        <taxon>Pseudomonadota</taxon>
        <taxon>Alphaproteobacteria</taxon>
        <taxon>Hyphomicrobiales</taxon>
        <taxon>Methylobacteriaceae</taxon>
        <taxon>Methylobacterium</taxon>
    </lineage>
</organism>
<feature type="region of interest" description="Disordered" evidence="1">
    <location>
        <begin position="1"/>
        <end position="28"/>
    </location>
</feature>
<reference evidence="2" key="1">
    <citation type="journal article" date="2021" name="Front. Microbiol.">
        <title>Comprehensive Comparative Genomics and Phenotyping of Methylobacterium Species.</title>
        <authorList>
            <person name="Alessa O."/>
            <person name="Ogura Y."/>
            <person name="Fujitani Y."/>
            <person name="Takami H."/>
            <person name="Hayashi T."/>
            <person name="Sahin N."/>
            <person name="Tani A."/>
        </authorList>
    </citation>
    <scope>NUCLEOTIDE SEQUENCE</scope>
    <source>
        <strain evidence="2">DSM 19015</strain>
    </source>
</reference>
<sequence>MIRESAGVRSGASDVPPMHTDTSPAPFEADLDDKRAALGYVSEAFAEGCLDGLDGDCMAQAALFAAFQELVTTYGEEATARYAEGFPDRIRAGGFTTSPQH</sequence>
<evidence type="ECO:0000313" key="3">
    <source>
        <dbReference type="Proteomes" id="UP001055125"/>
    </source>
</evidence>